<reference evidence="7 8" key="2">
    <citation type="journal article" date="2016" name="Science">
        <title>A bacterium that degrades and assimilates poly(ethylene terephthalate).</title>
        <authorList>
            <person name="Yoshida S."/>
            <person name="Hiraga K."/>
            <person name="Takehana T."/>
            <person name="Taniguchi I."/>
            <person name="Yamaji H."/>
            <person name="Maeda Y."/>
            <person name="Toyohara K."/>
            <person name="Miyamoto K."/>
            <person name="Kimura Y."/>
            <person name="Oda K."/>
        </authorList>
    </citation>
    <scope>NUCLEOTIDE SEQUENCE [LARGE SCALE GENOMIC DNA]</scope>
    <source>
        <strain evidence="8">NBRC 110686 / TISTR 2288 / 201-F6</strain>
    </source>
</reference>
<dbReference type="CDD" id="cd00207">
    <property type="entry name" value="fer2"/>
    <property type="match status" value="1"/>
</dbReference>
<keyword evidence="4" id="KW-0408">Iron</keyword>
<dbReference type="EMBL" id="BBYR01000030">
    <property type="protein sequence ID" value="GAP35887.1"/>
    <property type="molecule type" value="Genomic_DNA"/>
</dbReference>
<dbReference type="InterPro" id="IPR051452">
    <property type="entry name" value="Diverse_Oxidoreductases"/>
</dbReference>
<protein>
    <submittedName>
        <fullName evidence="7">Isoquinoline 1-oxidoreductase, alpha subunit</fullName>
        <ecNumber evidence="7">1.3.99.16</ecNumber>
    </submittedName>
</protein>
<evidence type="ECO:0000256" key="3">
    <source>
        <dbReference type="ARBA" id="ARBA00023002"/>
    </source>
</evidence>
<evidence type="ECO:0000259" key="6">
    <source>
        <dbReference type="PROSITE" id="PS51085"/>
    </source>
</evidence>
<comment type="caution">
    <text evidence="7">The sequence shown here is derived from an EMBL/GenBank/DDBJ whole genome shotgun (WGS) entry which is preliminary data.</text>
</comment>
<keyword evidence="5" id="KW-0411">Iron-sulfur</keyword>
<dbReference type="Pfam" id="PF01799">
    <property type="entry name" value="Fer2_2"/>
    <property type="match status" value="1"/>
</dbReference>
<dbReference type="GO" id="GO:0051537">
    <property type="term" value="F:2 iron, 2 sulfur cluster binding"/>
    <property type="evidence" value="ECO:0007669"/>
    <property type="project" value="UniProtKB-KW"/>
</dbReference>
<name>A0A0K8NZQ7_PISS1</name>
<dbReference type="Proteomes" id="UP000037660">
    <property type="component" value="Unassembled WGS sequence"/>
</dbReference>
<sequence>MKLTINGQDRPVPAEWQDDSLLVVLREALGLVGAKFGCGVGLCGACTVLVDGAPTRSCALPARAAAGRPVLTVEGLARDTALHPVQAAWLEESVPQCGYCQAGQIMGTVALLRQTPRPTDAQIDEALAGHLCRCGTQQRIRRAVRRAAGMAP</sequence>
<evidence type="ECO:0000313" key="7">
    <source>
        <dbReference type="EMBL" id="GAP35887.1"/>
    </source>
</evidence>
<dbReference type="GO" id="GO:0047121">
    <property type="term" value="F:isoquinoline 1-oxidoreductase activity"/>
    <property type="evidence" value="ECO:0007669"/>
    <property type="project" value="UniProtKB-EC"/>
</dbReference>
<dbReference type="PANTHER" id="PTHR44379:SF2">
    <property type="entry name" value="BLR6218 PROTEIN"/>
    <property type="match status" value="1"/>
</dbReference>
<dbReference type="InterPro" id="IPR012675">
    <property type="entry name" value="Beta-grasp_dom_sf"/>
</dbReference>
<keyword evidence="8" id="KW-1185">Reference proteome</keyword>
<dbReference type="PANTHER" id="PTHR44379">
    <property type="entry name" value="OXIDOREDUCTASE WITH IRON-SULFUR SUBUNIT"/>
    <property type="match status" value="1"/>
</dbReference>
<evidence type="ECO:0000256" key="2">
    <source>
        <dbReference type="ARBA" id="ARBA00022723"/>
    </source>
</evidence>
<dbReference type="Gene3D" id="1.10.150.120">
    <property type="entry name" value="[2Fe-2S]-binding domain"/>
    <property type="match status" value="1"/>
</dbReference>
<dbReference type="InterPro" id="IPR036010">
    <property type="entry name" value="2Fe-2S_ferredoxin-like_sf"/>
</dbReference>
<proteinExistence type="predicted"/>
<reference evidence="8" key="1">
    <citation type="submission" date="2015-07" db="EMBL/GenBank/DDBJ databases">
        <title>Discovery of a poly(ethylene terephthalate assimilation.</title>
        <authorList>
            <person name="Yoshida S."/>
            <person name="Hiraga K."/>
            <person name="Takehana T."/>
            <person name="Taniguchi I."/>
            <person name="Yamaji H."/>
            <person name="Maeda Y."/>
            <person name="Toyohara K."/>
            <person name="Miyamoto K."/>
            <person name="Kimura Y."/>
            <person name="Oda K."/>
        </authorList>
    </citation>
    <scope>NUCLEOTIDE SEQUENCE [LARGE SCALE GENOMIC DNA]</scope>
    <source>
        <strain evidence="8">NBRC 110686 / TISTR 2288 / 201-F6</strain>
    </source>
</reference>
<dbReference type="InterPro" id="IPR002888">
    <property type="entry name" value="2Fe-2S-bd"/>
</dbReference>
<dbReference type="EC" id="1.3.99.16" evidence="7"/>
<dbReference type="RefSeq" id="WP_054019922.1">
    <property type="nucleotide sequence ID" value="NZ_BBYR01000030.1"/>
</dbReference>
<dbReference type="AlphaFoldDB" id="A0A0K8NZQ7"/>
<gene>
    <name evidence="7" type="ORF">ISF6_1727</name>
</gene>
<evidence type="ECO:0000256" key="4">
    <source>
        <dbReference type="ARBA" id="ARBA00023004"/>
    </source>
</evidence>
<keyword evidence="1" id="KW-0001">2Fe-2S</keyword>
<organism evidence="7 8">
    <name type="scientific">Piscinibacter sakaiensis</name>
    <name type="common">Ideonella sakaiensis</name>
    <dbReference type="NCBI Taxonomy" id="1547922"/>
    <lineage>
        <taxon>Bacteria</taxon>
        <taxon>Pseudomonadati</taxon>
        <taxon>Pseudomonadota</taxon>
        <taxon>Betaproteobacteria</taxon>
        <taxon>Burkholderiales</taxon>
        <taxon>Sphaerotilaceae</taxon>
        <taxon>Piscinibacter</taxon>
    </lineage>
</organism>
<accession>A0A0K8NZQ7</accession>
<feature type="domain" description="2Fe-2S ferredoxin-type" evidence="6">
    <location>
        <begin position="1"/>
        <end position="76"/>
    </location>
</feature>
<keyword evidence="3 7" id="KW-0560">Oxidoreductase</keyword>
<dbReference type="GO" id="GO:0046872">
    <property type="term" value="F:metal ion binding"/>
    <property type="evidence" value="ECO:0007669"/>
    <property type="project" value="UniProtKB-KW"/>
</dbReference>
<dbReference type="InterPro" id="IPR001041">
    <property type="entry name" value="2Fe-2S_ferredoxin-type"/>
</dbReference>
<dbReference type="PROSITE" id="PS51085">
    <property type="entry name" value="2FE2S_FER_2"/>
    <property type="match status" value="1"/>
</dbReference>
<evidence type="ECO:0000256" key="5">
    <source>
        <dbReference type="ARBA" id="ARBA00023014"/>
    </source>
</evidence>
<dbReference type="PROSITE" id="PS00197">
    <property type="entry name" value="2FE2S_FER_1"/>
    <property type="match status" value="1"/>
</dbReference>
<dbReference type="Gene3D" id="3.10.20.30">
    <property type="match status" value="1"/>
</dbReference>
<dbReference type="InterPro" id="IPR036884">
    <property type="entry name" value="2Fe-2S-bd_dom_sf"/>
</dbReference>
<dbReference type="SUPFAM" id="SSF47741">
    <property type="entry name" value="CO dehydrogenase ISP C-domain like"/>
    <property type="match status" value="1"/>
</dbReference>
<dbReference type="SUPFAM" id="SSF54292">
    <property type="entry name" value="2Fe-2S ferredoxin-like"/>
    <property type="match status" value="1"/>
</dbReference>
<keyword evidence="2" id="KW-0479">Metal-binding</keyword>
<dbReference type="InterPro" id="IPR006058">
    <property type="entry name" value="2Fe2S_fd_BS"/>
</dbReference>
<dbReference type="Pfam" id="PF00111">
    <property type="entry name" value="Fer2"/>
    <property type="match status" value="1"/>
</dbReference>
<evidence type="ECO:0000256" key="1">
    <source>
        <dbReference type="ARBA" id="ARBA00022714"/>
    </source>
</evidence>
<evidence type="ECO:0000313" key="8">
    <source>
        <dbReference type="Proteomes" id="UP000037660"/>
    </source>
</evidence>
<dbReference type="OrthoDB" id="9179439at2"/>
<dbReference type="STRING" id="1547922.ISF6_1727"/>